<keyword evidence="6 8" id="KW-1133">Transmembrane helix</keyword>
<keyword evidence="7 8" id="KW-0472">Membrane</keyword>
<dbReference type="AlphaFoldDB" id="A0A347TJ82"/>
<evidence type="ECO:0000256" key="6">
    <source>
        <dbReference type="ARBA" id="ARBA00022989"/>
    </source>
</evidence>
<proteinExistence type="inferred from homology"/>
<dbReference type="EMBL" id="CP032101">
    <property type="protein sequence ID" value="AXX86660.1"/>
    <property type="molecule type" value="Genomic_DNA"/>
</dbReference>
<accession>A0A347TJ82</accession>
<keyword evidence="5 8" id="KW-0812">Transmembrane</keyword>
<dbReference type="Proteomes" id="UP000224740">
    <property type="component" value="Unassembled WGS sequence"/>
</dbReference>
<feature type="transmembrane region" description="Helical" evidence="8">
    <location>
        <begin position="156"/>
        <end position="177"/>
    </location>
</feature>
<dbReference type="Proteomes" id="UP000264693">
    <property type="component" value="Chromosome"/>
</dbReference>
<evidence type="ECO:0000313" key="11">
    <source>
        <dbReference type="Proteomes" id="UP000224740"/>
    </source>
</evidence>
<feature type="transmembrane region" description="Helical" evidence="8">
    <location>
        <begin position="286"/>
        <end position="302"/>
    </location>
</feature>
<feature type="transmembrane region" description="Helical" evidence="8">
    <location>
        <begin position="124"/>
        <end position="144"/>
    </location>
</feature>
<evidence type="ECO:0000313" key="10">
    <source>
        <dbReference type="EMBL" id="PHO14704.1"/>
    </source>
</evidence>
<dbReference type="FunFam" id="1.10.3470.10:FF:000001">
    <property type="entry name" value="Vitamin B12 ABC transporter permease BtuC"/>
    <property type="match status" value="1"/>
</dbReference>
<feature type="transmembrane region" description="Helical" evidence="8">
    <location>
        <begin position="253"/>
        <end position="280"/>
    </location>
</feature>
<feature type="transmembrane region" description="Helical" evidence="8">
    <location>
        <begin position="197"/>
        <end position="217"/>
    </location>
</feature>
<evidence type="ECO:0000256" key="4">
    <source>
        <dbReference type="ARBA" id="ARBA00022475"/>
    </source>
</evidence>
<dbReference type="InterPro" id="IPR037294">
    <property type="entry name" value="ABC_BtuC-like"/>
</dbReference>
<dbReference type="GO" id="GO:0033214">
    <property type="term" value="P:siderophore-iron import into cell"/>
    <property type="evidence" value="ECO:0007669"/>
    <property type="project" value="TreeGrafter"/>
</dbReference>
<dbReference type="KEGG" id="amar:AMRN_0908"/>
<dbReference type="CDD" id="cd06550">
    <property type="entry name" value="TM_ABC_iron-siderophores_like"/>
    <property type="match status" value="1"/>
</dbReference>
<feature type="transmembrane region" description="Helical" evidence="8">
    <location>
        <begin position="12"/>
        <end position="31"/>
    </location>
</feature>
<evidence type="ECO:0000256" key="7">
    <source>
        <dbReference type="ARBA" id="ARBA00023136"/>
    </source>
</evidence>
<sequence>MYSKHLYSKKRFFIAILLLFITISLIWISLISGNNGIVFSDTFKLLEAKGSFSIIVFEIRVPRTLAAFVVGASLGLSGAMMQAVLKNPLASPFTLGISQASAFGASFAIIVFQSYSSTSSYEAGFITALFAFASSMICTLLIVSLGKRANMSAESLILFGVALGAFFSAFTMLLQYFADDIDAAATLFWTFGDLSKASMSTILAIGLVLLICLFSYFKIFWKFDALMLGEDSAKSLGINTQNLRLGSMIVASFLSAISVCFFGIIGFVGLIAPHIVRLFIGSSHKYVLPLSALSGAILLLLADIVSRTILLPITIPVGIITSMLGAPLFLYFLYKRSSRC</sequence>
<evidence type="ECO:0000256" key="3">
    <source>
        <dbReference type="ARBA" id="ARBA00022448"/>
    </source>
</evidence>
<evidence type="ECO:0000256" key="5">
    <source>
        <dbReference type="ARBA" id="ARBA00022692"/>
    </source>
</evidence>
<reference evidence="9 12" key="3">
    <citation type="submission" date="2018-08" db="EMBL/GenBank/DDBJ databases">
        <title>Complete genome of the Arcobacter marinus type strain JCM 15502.</title>
        <authorList>
            <person name="Miller W.G."/>
            <person name="Yee E."/>
            <person name="Huynh S."/>
            <person name="Parker C.T."/>
        </authorList>
    </citation>
    <scope>NUCLEOTIDE SEQUENCE [LARGE SCALE GENOMIC DNA]</scope>
    <source>
        <strain evidence="9 12">JCM 15502</strain>
    </source>
</reference>
<dbReference type="PANTHER" id="PTHR30472:SF25">
    <property type="entry name" value="ABC TRANSPORTER PERMEASE PROTEIN MJ0876-RELATED"/>
    <property type="match status" value="1"/>
</dbReference>
<dbReference type="GO" id="GO:0022857">
    <property type="term" value="F:transmembrane transporter activity"/>
    <property type="evidence" value="ECO:0007669"/>
    <property type="project" value="InterPro"/>
</dbReference>
<evidence type="ECO:0000256" key="2">
    <source>
        <dbReference type="ARBA" id="ARBA00007935"/>
    </source>
</evidence>
<dbReference type="RefSeq" id="WP_099311687.1">
    <property type="nucleotide sequence ID" value="NZ_CP032101.1"/>
</dbReference>
<dbReference type="SUPFAM" id="SSF81345">
    <property type="entry name" value="ABC transporter involved in vitamin B12 uptake, BtuC"/>
    <property type="match status" value="1"/>
</dbReference>
<organism evidence="9 12">
    <name type="scientific">Malaciobacter marinus</name>
    <dbReference type="NCBI Taxonomy" id="505249"/>
    <lineage>
        <taxon>Bacteria</taxon>
        <taxon>Pseudomonadati</taxon>
        <taxon>Campylobacterota</taxon>
        <taxon>Epsilonproteobacteria</taxon>
        <taxon>Campylobacterales</taxon>
        <taxon>Arcobacteraceae</taxon>
        <taxon>Malaciobacter</taxon>
    </lineage>
</organism>
<feature type="transmembrane region" description="Helical" evidence="8">
    <location>
        <begin position="65"/>
        <end position="85"/>
    </location>
</feature>
<gene>
    <name evidence="9" type="ORF">AMRN_0908</name>
    <name evidence="10" type="ORF">CPH92_10535</name>
</gene>
<evidence type="ECO:0000313" key="12">
    <source>
        <dbReference type="Proteomes" id="UP000264693"/>
    </source>
</evidence>
<reference evidence="11" key="1">
    <citation type="submission" date="2017-09" db="EMBL/GenBank/DDBJ databases">
        <title>Arcobacter canalis sp. nov., a new species isolated from a water canal contaminated with urban sewage.</title>
        <authorList>
            <person name="Perez-Cataluna A."/>
            <person name="Salas-Masso N."/>
            <person name="Figueras M.J."/>
        </authorList>
    </citation>
    <scope>NUCLEOTIDE SEQUENCE [LARGE SCALE GENOMIC DNA]</scope>
    <source>
        <strain evidence="11">CECT 7727</strain>
    </source>
</reference>
<dbReference type="InterPro" id="IPR000522">
    <property type="entry name" value="ABC_transptr_permease_BtuC"/>
</dbReference>
<evidence type="ECO:0000256" key="8">
    <source>
        <dbReference type="SAM" id="Phobius"/>
    </source>
</evidence>
<comment type="subcellular location">
    <subcellularLocation>
        <location evidence="1">Cell membrane</location>
        <topology evidence="1">Multi-pass membrane protein</topology>
    </subcellularLocation>
</comment>
<keyword evidence="3" id="KW-0813">Transport</keyword>
<reference evidence="10" key="2">
    <citation type="submission" date="2017-09" db="EMBL/GenBank/DDBJ databases">
        <authorList>
            <person name="Perez-Cataluna A."/>
            <person name="Figueras M.J."/>
            <person name="Salas-Masso N."/>
        </authorList>
    </citation>
    <scope>NUCLEOTIDE SEQUENCE</scope>
    <source>
        <strain evidence="10">CECT 7727</strain>
    </source>
</reference>
<protein>
    <submittedName>
        <fullName evidence="10">ABC transporter permease</fullName>
    </submittedName>
    <submittedName>
        <fullName evidence="9">Iron siderophore ABC transporter, permease protein</fullName>
    </submittedName>
</protein>
<dbReference type="PANTHER" id="PTHR30472">
    <property type="entry name" value="FERRIC ENTEROBACTIN TRANSPORT SYSTEM PERMEASE PROTEIN"/>
    <property type="match status" value="1"/>
</dbReference>
<name>A0A347TJ82_9BACT</name>
<feature type="transmembrane region" description="Helical" evidence="8">
    <location>
        <begin position="92"/>
        <end position="112"/>
    </location>
</feature>
<evidence type="ECO:0000313" key="9">
    <source>
        <dbReference type="EMBL" id="AXX86660.1"/>
    </source>
</evidence>
<dbReference type="EMBL" id="NXAO01000048">
    <property type="protein sequence ID" value="PHO14704.1"/>
    <property type="molecule type" value="Genomic_DNA"/>
</dbReference>
<comment type="similarity">
    <text evidence="2">Belongs to the binding-protein-dependent transport system permease family. FecCD subfamily.</text>
</comment>
<dbReference type="Pfam" id="PF01032">
    <property type="entry name" value="FecCD"/>
    <property type="match status" value="1"/>
</dbReference>
<keyword evidence="11" id="KW-1185">Reference proteome</keyword>
<keyword evidence="4" id="KW-1003">Cell membrane</keyword>
<dbReference type="GO" id="GO:0005886">
    <property type="term" value="C:plasma membrane"/>
    <property type="evidence" value="ECO:0007669"/>
    <property type="project" value="UniProtKB-SubCell"/>
</dbReference>
<evidence type="ECO:0000256" key="1">
    <source>
        <dbReference type="ARBA" id="ARBA00004651"/>
    </source>
</evidence>
<dbReference type="Gene3D" id="1.10.3470.10">
    <property type="entry name" value="ABC transporter involved in vitamin B12 uptake, BtuC"/>
    <property type="match status" value="1"/>
</dbReference>
<feature type="transmembrane region" description="Helical" evidence="8">
    <location>
        <begin position="309"/>
        <end position="334"/>
    </location>
</feature>